<dbReference type="PANTHER" id="PTHR24241:SF59">
    <property type="entry name" value="ADIPOKINETIC HORMONE RECEPTOR, ISOFORM C"/>
    <property type="match status" value="1"/>
</dbReference>
<evidence type="ECO:0000313" key="11">
    <source>
        <dbReference type="Proteomes" id="UP000054653"/>
    </source>
</evidence>
<name>A0A0V1CBY5_TRIBR</name>
<dbReference type="PROSITE" id="PS50262">
    <property type="entry name" value="G_PROTEIN_RECEP_F1_2"/>
    <property type="match status" value="1"/>
</dbReference>
<reference evidence="10 11" key="1">
    <citation type="submission" date="2015-01" db="EMBL/GenBank/DDBJ databases">
        <title>Evolution of Trichinella species and genotypes.</title>
        <authorList>
            <person name="Korhonen P.K."/>
            <person name="Edoardo P."/>
            <person name="Giuseppe L.R."/>
            <person name="Gasser R.B."/>
        </authorList>
    </citation>
    <scope>NUCLEOTIDE SEQUENCE [LARGE SCALE GENOMIC DNA]</scope>
    <source>
        <strain evidence="10">ISS120</strain>
    </source>
</reference>
<feature type="transmembrane region" description="Helical" evidence="8">
    <location>
        <begin position="31"/>
        <end position="55"/>
    </location>
</feature>
<evidence type="ECO:0000256" key="7">
    <source>
        <dbReference type="RuleBase" id="RU000688"/>
    </source>
</evidence>
<keyword evidence="11" id="KW-1185">Reference proteome</keyword>
<feature type="transmembrane region" description="Helical" evidence="8">
    <location>
        <begin position="251"/>
        <end position="271"/>
    </location>
</feature>
<sequence>MTNKTAFNTSDGYDVEMMYLTPDMVFGPRNIMVICCYSVVLLLSAVGNVTMLLILLKNFSRTRSNRVFTLLLHLNIADLLVTFIHMPKEIGHTATVQWLGPDWLCRSTKYMDVFGIYLSSNLLICMCVDRFLAIVHPMFSFRARQNVRNMLIASWIIAALTSSPQFYRLTKYHEYSKVLSEFCCISISFSKCLLKFRKGKTCPAVIFTFCLANHPLIDWYSQCISAATGSCNLENSTQYVLFNTILNALEIYILPFTAIVFCYGGILWKILHEAKAGKSAASEKGNEASSAFLRRSSYFLIRRAKNKTLRMTFLVVITFLICWTPYFIMVTLHFVDLDFSTGGRLGQIELNPMVENFLYIFAIFNSCVNPYLYGFCSFDLRKELRELCSRHCTISKFKRVRNLHNQNRSTDNQCSSRSSIRYSIES</sequence>
<dbReference type="SUPFAM" id="SSF81321">
    <property type="entry name" value="Family A G protein-coupled receptor-like"/>
    <property type="match status" value="1"/>
</dbReference>
<comment type="subcellular location">
    <subcellularLocation>
        <location evidence="1">Cell membrane</location>
        <topology evidence="1">Multi-pass membrane protein</topology>
    </subcellularLocation>
</comment>
<dbReference type="Proteomes" id="UP000054653">
    <property type="component" value="Unassembled WGS sequence"/>
</dbReference>
<dbReference type="PANTHER" id="PTHR24241">
    <property type="entry name" value="NEUROPEPTIDE RECEPTOR-RELATED G-PROTEIN COUPLED RECEPTOR"/>
    <property type="match status" value="1"/>
</dbReference>
<dbReference type="Pfam" id="PF00001">
    <property type="entry name" value="7tm_1"/>
    <property type="match status" value="2"/>
</dbReference>
<evidence type="ECO:0000256" key="8">
    <source>
        <dbReference type="SAM" id="Phobius"/>
    </source>
</evidence>
<accession>A0A0V1CBY5</accession>
<feature type="transmembrane region" description="Helical" evidence="8">
    <location>
        <begin position="147"/>
        <end position="167"/>
    </location>
</feature>
<comment type="caution">
    <text evidence="10">The sequence shown here is derived from an EMBL/GenBank/DDBJ whole genome shotgun (WGS) entry which is preliminary data.</text>
</comment>
<dbReference type="STRING" id="45882.A0A0V1CBY5"/>
<evidence type="ECO:0000313" key="10">
    <source>
        <dbReference type="EMBL" id="KRY46804.1"/>
    </source>
</evidence>
<evidence type="ECO:0000259" key="9">
    <source>
        <dbReference type="PROSITE" id="PS50262"/>
    </source>
</evidence>
<gene>
    <name evidence="10" type="primary">AVPR1A</name>
    <name evidence="10" type="ORF">T03_7142</name>
</gene>
<evidence type="ECO:0000256" key="4">
    <source>
        <dbReference type="ARBA" id="ARBA00022989"/>
    </source>
</evidence>
<feature type="domain" description="G-protein coupled receptors family 1 profile" evidence="9">
    <location>
        <begin position="47"/>
        <end position="373"/>
    </location>
</feature>
<evidence type="ECO:0000256" key="5">
    <source>
        <dbReference type="ARBA" id="ARBA00023136"/>
    </source>
</evidence>
<keyword evidence="3 7" id="KW-0812">Transmembrane</keyword>
<keyword evidence="5 8" id="KW-0472">Membrane</keyword>
<comment type="similarity">
    <text evidence="7">Belongs to the G-protein coupled receptor 1 family.</text>
</comment>
<dbReference type="InterPro" id="IPR017452">
    <property type="entry name" value="GPCR_Rhodpsn_7TM"/>
</dbReference>
<dbReference type="InterPro" id="IPR000276">
    <property type="entry name" value="GPCR_Rhodpsn"/>
</dbReference>
<dbReference type="GO" id="GO:0032870">
    <property type="term" value="P:cellular response to hormone stimulus"/>
    <property type="evidence" value="ECO:0007669"/>
    <property type="project" value="TreeGrafter"/>
</dbReference>
<feature type="transmembrane region" description="Helical" evidence="8">
    <location>
        <begin position="357"/>
        <end position="376"/>
    </location>
</feature>
<dbReference type="GO" id="GO:0042277">
    <property type="term" value="F:peptide binding"/>
    <property type="evidence" value="ECO:0007669"/>
    <property type="project" value="TreeGrafter"/>
</dbReference>
<evidence type="ECO:0000256" key="3">
    <source>
        <dbReference type="ARBA" id="ARBA00022692"/>
    </source>
</evidence>
<dbReference type="PRINTS" id="PR00237">
    <property type="entry name" value="GPCRRHODOPSN"/>
</dbReference>
<keyword evidence="4 8" id="KW-1133">Transmembrane helix</keyword>
<organism evidence="10 11">
    <name type="scientific">Trichinella britovi</name>
    <name type="common">Parasitic roundworm</name>
    <dbReference type="NCBI Taxonomy" id="45882"/>
    <lineage>
        <taxon>Eukaryota</taxon>
        <taxon>Metazoa</taxon>
        <taxon>Ecdysozoa</taxon>
        <taxon>Nematoda</taxon>
        <taxon>Enoplea</taxon>
        <taxon>Dorylaimia</taxon>
        <taxon>Trichinellida</taxon>
        <taxon>Trichinellidae</taxon>
        <taxon>Trichinella</taxon>
    </lineage>
</organism>
<dbReference type="AlphaFoldDB" id="A0A0V1CBY5"/>
<proteinExistence type="inferred from homology"/>
<keyword evidence="6 7" id="KW-0675">Receptor</keyword>
<protein>
    <submittedName>
        <fullName evidence="10">Vasopressin V1a receptor</fullName>
    </submittedName>
</protein>
<dbReference type="PROSITE" id="PS00237">
    <property type="entry name" value="G_PROTEIN_RECEP_F1_1"/>
    <property type="match status" value="1"/>
</dbReference>
<dbReference type="OrthoDB" id="6435638at2759"/>
<keyword evidence="7" id="KW-0297">G-protein coupled receptor</keyword>
<keyword evidence="2" id="KW-1003">Cell membrane</keyword>
<feature type="transmembrane region" description="Helical" evidence="8">
    <location>
        <begin position="114"/>
        <end position="135"/>
    </location>
</feature>
<dbReference type="OMA" id="LHQDPHE"/>
<dbReference type="GO" id="GO:0005886">
    <property type="term" value="C:plasma membrane"/>
    <property type="evidence" value="ECO:0007669"/>
    <property type="project" value="UniProtKB-SubCell"/>
</dbReference>
<evidence type="ECO:0000256" key="6">
    <source>
        <dbReference type="ARBA" id="ARBA00023170"/>
    </source>
</evidence>
<dbReference type="EMBL" id="JYDI01000270">
    <property type="protein sequence ID" value="KRY46804.1"/>
    <property type="molecule type" value="Genomic_DNA"/>
</dbReference>
<evidence type="ECO:0000256" key="1">
    <source>
        <dbReference type="ARBA" id="ARBA00004651"/>
    </source>
</evidence>
<dbReference type="Gene3D" id="1.20.1070.10">
    <property type="entry name" value="Rhodopsin 7-helix transmembrane proteins"/>
    <property type="match status" value="1"/>
</dbReference>
<evidence type="ECO:0000256" key="2">
    <source>
        <dbReference type="ARBA" id="ARBA00022475"/>
    </source>
</evidence>
<keyword evidence="7" id="KW-0807">Transducer</keyword>
<dbReference type="GO" id="GO:0004930">
    <property type="term" value="F:G protein-coupled receptor activity"/>
    <property type="evidence" value="ECO:0007669"/>
    <property type="project" value="UniProtKB-KW"/>
</dbReference>
<feature type="transmembrane region" description="Helical" evidence="8">
    <location>
        <begin position="311"/>
        <end position="335"/>
    </location>
</feature>